<name>A0A1I8HGB3_9PLAT</name>
<feature type="compositionally biased region" description="Basic and acidic residues" evidence="2">
    <location>
        <begin position="249"/>
        <end position="264"/>
    </location>
</feature>
<feature type="compositionally biased region" description="Low complexity" evidence="2">
    <location>
        <begin position="13"/>
        <end position="28"/>
    </location>
</feature>
<feature type="compositionally biased region" description="Basic and acidic residues" evidence="2">
    <location>
        <begin position="281"/>
        <end position="304"/>
    </location>
</feature>
<organism evidence="3 4">
    <name type="scientific">Macrostomum lignano</name>
    <dbReference type="NCBI Taxonomy" id="282301"/>
    <lineage>
        <taxon>Eukaryota</taxon>
        <taxon>Metazoa</taxon>
        <taxon>Spiralia</taxon>
        <taxon>Lophotrochozoa</taxon>
        <taxon>Platyhelminthes</taxon>
        <taxon>Rhabditophora</taxon>
        <taxon>Macrostomorpha</taxon>
        <taxon>Macrostomida</taxon>
        <taxon>Macrostomidae</taxon>
        <taxon>Macrostomum</taxon>
    </lineage>
</organism>
<dbReference type="WBParaSite" id="maker-uti_cns_0005990-snap-gene-0.6-mRNA-1">
    <property type="protein sequence ID" value="maker-uti_cns_0005990-snap-gene-0.6-mRNA-1"/>
    <property type="gene ID" value="maker-uti_cns_0005990-snap-gene-0.6"/>
</dbReference>
<sequence length="743" mass="85500">EQQLEPLARPFNASSYSAAPAANSAADSSSDERVRSLETRLGLAERSNRGLLDEVLRLQTEVRAVSRRGEEAIREERQARQYLEASLRTSSDLTSQLAQRIRAQEERLADERAALADVVNQTRSVEQLTLERQQDLTAKRESQISRIATLERDLESMTRAKGQLERVAFQLVEEMRALKQRLEAQGLDFSTVTSDLKVKSRRLEDDYNLRLESVQRKLEKTSELDQQSQQLRGLVDAKITELRDALTELRSRSETESDERRNLEQKLGSRLTQMNSALAEQARKRDEALHGMEQRQRERERQAEVDRATLQARLQDSLEEVNQKILEKEIRLREEAARRQAESEKMILQEQESRLAYEKEARQEQERRWDTLRRAHEEELASLRATHKSDRAKTVESVRKIDDAVVILEKQLEETRKDMSRVLGAEIASRKAKDKDTKDRMHEVEEKISAATAALQQAVAGVSTQMRSLSEANKKHMQEMLEEYRKENGRKLADIEAQLESLRQRLAGVDDRVESKLAAATTAMTQNLREKVESISLWQTQTNAQVAEMKAMHKTIDEGVNRNTERINLLKEDTRANIGAEVSGRVQDVDSLRKEIDIVRSLIPKDEGITKRDLEECQASIRRLAEITQTVKTVLGMKIQSEQKLRVEEVKNVQNDIAQLRAIIEPLIERMIEPRMFVKPDDWKVQGRDAVESVADDVNTWSIYSAYRWMYFKEKWMYLKWQASSRNHPGDQSATPGPSNGVQ</sequence>
<dbReference type="PANTHER" id="PTHR35153:SF1">
    <property type="entry name" value="COILED-COIL DOMAIN-CONTAINING PROTEIN 154"/>
    <property type="match status" value="1"/>
</dbReference>
<feature type="coiled-coil region" evidence="1">
    <location>
        <begin position="467"/>
        <end position="512"/>
    </location>
</feature>
<dbReference type="AlphaFoldDB" id="A0A1I8HGB3"/>
<protein>
    <submittedName>
        <fullName evidence="4">TPR_MLP1_2 domain-containing protein</fullName>
    </submittedName>
</protein>
<evidence type="ECO:0000313" key="3">
    <source>
        <dbReference type="Proteomes" id="UP000095280"/>
    </source>
</evidence>
<dbReference type="InterPro" id="IPR029512">
    <property type="entry name" value="CCDC154"/>
</dbReference>
<reference evidence="4" key="1">
    <citation type="submission" date="2016-11" db="UniProtKB">
        <authorList>
            <consortium name="WormBaseParasite"/>
        </authorList>
    </citation>
    <scope>IDENTIFICATION</scope>
</reference>
<evidence type="ECO:0000256" key="1">
    <source>
        <dbReference type="SAM" id="Coils"/>
    </source>
</evidence>
<proteinExistence type="predicted"/>
<evidence type="ECO:0000313" key="4">
    <source>
        <dbReference type="WBParaSite" id="maker-uti_cns_0005990-snap-gene-0.6-mRNA-1"/>
    </source>
</evidence>
<keyword evidence="1" id="KW-0175">Coiled coil</keyword>
<feature type="coiled-coil region" evidence="1">
    <location>
        <begin position="311"/>
        <end position="368"/>
    </location>
</feature>
<dbReference type="PANTHER" id="PTHR35153">
    <property type="entry name" value="COILED-COIL DOMAIN-CONTAINING PROTEIN 154"/>
    <property type="match status" value="1"/>
</dbReference>
<evidence type="ECO:0000256" key="2">
    <source>
        <dbReference type="SAM" id="MobiDB-lite"/>
    </source>
</evidence>
<feature type="region of interest" description="Disordered" evidence="2">
    <location>
        <begin position="249"/>
        <end position="304"/>
    </location>
</feature>
<feature type="region of interest" description="Disordered" evidence="2">
    <location>
        <begin position="1"/>
        <end position="33"/>
    </location>
</feature>
<accession>A0A1I8HGB3</accession>
<dbReference type="Pfam" id="PF15450">
    <property type="entry name" value="CCDC154"/>
    <property type="match status" value="1"/>
</dbReference>
<dbReference type="Proteomes" id="UP000095280">
    <property type="component" value="Unplaced"/>
</dbReference>
<keyword evidence="3" id="KW-1185">Reference proteome</keyword>
<feature type="coiled-coil region" evidence="1">
    <location>
        <begin position="101"/>
        <end position="167"/>
    </location>
</feature>